<dbReference type="Proteomes" id="UP000095751">
    <property type="component" value="Unassembled WGS sequence"/>
</dbReference>
<gene>
    <name evidence="1" type="ORF">FRACYDRAFT_262961</name>
</gene>
<protein>
    <submittedName>
        <fullName evidence="1">Uncharacterized protein</fullName>
    </submittedName>
</protein>
<evidence type="ECO:0000313" key="2">
    <source>
        <dbReference type="Proteomes" id="UP000095751"/>
    </source>
</evidence>
<proteinExistence type="predicted"/>
<sequence>MEDVYDDDEPNLVCCAHVVDLEDDKCANVPDFVTDANNIAEKQRNLKHWEFNCLRYHIMKMEIGADSMMMTFPTNNTLLHHVVSCVAINQDWQKPNRWVNKITKKLIDTDITSIEILKSIIDNGNLNECLDDYDVP</sequence>
<keyword evidence="2" id="KW-1185">Reference proteome</keyword>
<dbReference type="KEGG" id="fcy:FRACYDRAFT_262961"/>
<dbReference type="InParanoid" id="A0A1E7F346"/>
<dbReference type="AlphaFoldDB" id="A0A1E7F346"/>
<reference evidence="1 2" key="1">
    <citation type="submission" date="2016-09" db="EMBL/GenBank/DDBJ databases">
        <title>Extensive genetic diversity and differential bi-allelic expression allows diatom success in the polar Southern Ocean.</title>
        <authorList>
            <consortium name="DOE Joint Genome Institute"/>
            <person name="Mock T."/>
            <person name="Otillar R.P."/>
            <person name="Strauss J."/>
            <person name="Dupont C."/>
            <person name="Frickenhaus S."/>
            <person name="Maumus F."/>
            <person name="Mcmullan M."/>
            <person name="Sanges R."/>
            <person name="Schmutz J."/>
            <person name="Toseland A."/>
            <person name="Valas R."/>
            <person name="Veluchamy A."/>
            <person name="Ward B.J."/>
            <person name="Allen A."/>
            <person name="Barry K."/>
            <person name="Falciatore A."/>
            <person name="Ferrante M."/>
            <person name="Fortunato A.E."/>
            <person name="Gloeckner G."/>
            <person name="Gruber A."/>
            <person name="Hipkin R."/>
            <person name="Janech M."/>
            <person name="Kroth P."/>
            <person name="Leese F."/>
            <person name="Lindquist E."/>
            <person name="Lyon B.R."/>
            <person name="Martin J."/>
            <person name="Mayer C."/>
            <person name="Parker M."/>
            <person name="Quesneville H."/>
            <person name="Raymond J."/>
            <person name="Uhlig C."/>
            <person name="Valentin K.U."/>
            <person name="Worden A.Z."/>
            <person name="Armbrust E.V."/>
            <person name="Bowler C."/>
            <person name="Green B."/>
            <person name="Moulton V."/>
            <person name="Van Oosterhout C."/>
            <person name="Grigoriev I."/>
        </authorList>
    </citation>
    <scope>NUCLEOTIDE SEQUENCE [LARGE SCALE GENOMIC DNA]</scope>
    <source>
        <strain evidence="1 2">CCMP1102</strain>
    </source>
</reference>
<organism evidence="1 2">
    <name type="scientific">Fragilariopsis cylindrus CCMP1102</name>
    <dbReference type="NCBI Taxonomy" id="635003"/>
    <lineage>
        <taxon>Eukaryota</taxon>
        <taxon>Sar</taxon>
        <taxon>Stramenopiles</taxon>
        <taxon>Ochrophyta</taxon>
        <taxon>Bacillariophyta</taxon>
        <taxon>Bacillariophyceae</taxon>
        <taxon>Bacillariophycidae</taxon>
        <taxon>Bacillariales</taxon>
        <taxon>Bacillariaceae</taxon>
        <taxon>Fragilariopsis</taxon>
    </lineage>
</organism>
<accession>A0A1E7F346</accession>
<evidence type="ECO:0000313" key="1">
    <source>
        <dbReference type="EMBL" id="OEU12556.1"/>
    </source>
</evidence>
<name>A0A1E7F346_9STRA</name>
<dbReference type="EMBL" id="KV784364">
    <property type="protein sequence ID" value="OEU12556.1"/>
    <property type="molecule type" value="Genomic_DNA"/>
</dbReference>